<organism evidence="1">
    <name type="scientific">Cacopsylla melanoneura</name>
    <dbReference type="NCBI Taxonomy" id="428564"/>
    <lineage>
        <taxon>Eukaryota</taxon>
        <taxon>Metazoa</taxon>
        <taxon>Ecdysozoa</taxon>
        <taxon>Arthropoda</taxon>
        <taxon>Hexapoda</taxon>
        <taxon>Insecta</taxon>
        <taxon>Pterygota</taxon>
        <taxon>Neoptera</taxon>
        <taxon>Paraneoptera</taxon>
        <taxon>Hemiptera</taxon>
        <taxon>Sternorrhyncha</taxon>
        <taxon>Psylloidea</taxon>
        <taxon>Psyllidae</taxon>
        <taxon>Psyllinae</taxon>
        <taxon>Cacopsylla</taxon>
    </lineage>
</organism>
<evidence type="ECO:0000313" key="1">
    <source>
        <dbReference type="EMBL" id="CAG6733141.1"/>
    </source>
</evidence>
<protein>
    <submittedName>
        <fullName evidence="1">Uncharacterized protein</fullName>
    </submittedName>
</protein>
<sequence>MTTTINTFTSILGSTFFSGIRFMEHTGKKTGSTESPCFLVKENQSMRLLKRSWSKNWKKATSQFPHFPNSHFCYVVSLNPLKIIPELIFSIFSNSIRDILNMTRHVL</sequence>
<dbReference type="AlphaFoldDB" id="A0A8D8YRD9"/>
<name>A0A8D8YRD9_9HEMI</name>
<dbReference type="EMBL" id="HBUF01388907">
    <property type="protein sequence ID" value="CAG6733141.1"/>
    <property type="molecule type" value="Transcribed_RNA"/>
</dbReference>
<reference evidence="1" key="1">
    <citation type="submission" date="2021-05" db="EMBL/GenBank/DDBJ databases">
        <authorList>
            <person name="Alioto T."/>
            <person name="Alioto T."/>
            <person name="Gomez Garrido J."/>
        </authorList>
    </citation>
    <scope>NUCLEOTIDE SEQUENCE</scope>
</reference>
<accession>A0A8D8YRD9</accession>
<proteinExistence type="predicted"/>